<feature type="transmembrane region" description="Helical" evidence="7">
    <location>
        <begin position="163"/>
        <end position="183"/>
    </location>
</feature>
<feature type="transmembrane region" description="Helical" evidence="7">
    <location>
        <begin position="37"/>
        <end position="57"/>
    </location>
</feature>
<feature type="transmembrane region" description="Helical" evidence="7">
    <location>
        <begin position="277"/>
        <end position="300"/>
    </location>
</feature>
<dbReference type="InterPro" id="IPR050366">
    <property type="entry name" value="BP-dependent_transpt_permease"/>
</dbReference>
<dbReference type="STRING" id="446470.Snas_5514"/>
<dbReference type="GO" id="GO:0005886">
    <property type="term" value="C:plasma membrane"/>
    <property type="evidence" value="ECO:0007669"/>
    <property type="project" value="UniProtKB-SubCell"/>
</dbReference>
<dbReference type="GO" id="GO:0055085">
    <property type="term" value="P:transmembrane transport"/>
    <property type="evidence" value="ECO:0007669"/>
    <property type="project" value="InterPro"/>
</dbReference>
<dbReference type="PANTHER" id="PTHR43386:SF6">
    <property type="entry name" value="ABC TRANSPORTER PERMEASE PROTEIN"/>
    <property type="match status" value="1"/>
</dbReference>
<sequence length="309" mass="33189">MSDVSAIEEAVTETPKVAKPASLFGDAVRDLRKRPTVILSVVIIVPILLIAFFPWLFTSVDPEVCRIAKVKAPPEPGHPFGFSPDGCDYYAQTIYGAGPSIKLSLMVVIGTLIIGGLVGILAGYYGGWLDAVFSRAVDTFNSIPFLLGALLMLSMFRNVEIPFVSANLAAILPAVITLIFFGWTSTMRLIRASVIESRGLDYVQAAKSLGASNRRIMFRHILPNAVAPVMSLIPLSIAGMISAEATLSFLGIGVRPPAISWGIMISKASDIFVTNPMLLIIPSIFLVATVLSFVLLGDAIRDALDPKLR</sequence>
<dbReference type="InterPro" id="IPR035906">
    <property type="entry name" value="MetI-like_sf"/>
</dbReference>
<dbReference type="Pfam" id="PF00528">
    <property type="entry name" value="BPD_transp_1"/>
    <property type="match status" value="1"/>
</dbReference>
<dbReference type="HOGENOM" id="CLU_028518_1_4_11"/>
<keyword evidence="5 7" id="KW-1133">Transmembrane helix</keyword>
<evidence type="ECO:0000256" key="5">
    <source>
        <dbReference type="ARBA" id="ARBA00022989"/>
    </source>
</evidence>
<dbReference type="AlphaFoldDB" id="D3PW24"/>
<dbReference type="KEGG" id="sna:Snas_5514"/>
<dbReference type="InterPro" id="IPR025966">
    <property type="entry name" value="OppC_N"/>
</dbReference>
<evidence type="ECO:0000256" key="7">
    <source>
        <dbReference type="RuleBase" id="RU363032"/>
    </source>
</evidence>
<protein>
    <submittedName>
        <fullName evidence="9">Binding-protein-dependent transport systems inner membrane component</fullName>
    </submittedName>
</protein>
<evidence type="ECO:0000256" key="3">
    <source>
        <dbReference type="ARBA" id="ARBA00022475"/>
    </source>
</evidence>
<keyword evidence="3" id="KW-1003">Cell membrane</keyword>
<reference evidence="9 10" key="1">
    <citation type="journal article" date="2009" name="Stand. Genomic Sci.">
        <title>Complete genome sequence of Stackebrandtia nassauensis type strain (LLR-40K-21).</title>
        <authorList>
            <person name="Munk C."/>
            <person name="Lapidus A."/>
            <person name="Copeland A."/>
            <person name="Jando M."/>
            <person name="Mayilraj S."/>
            <person name="Glavina Del Rio T."/>
            <person name="Nolan M."/>
            <person name="Chen F."/>
            <person name="Lucas S."/>
            <person name="Tice H."/>
            <person name="Cheng J.F."/>
            <person name="Han C."/>
            <person name="Detter J.C."/>
            <person name="Bruce D."/>
            <person name="Goodwin L."/>
            <person name="Chain P."/>
            <person name="Pitluck S."/>
            <person name="Goker M."/>
            <person name="Ovchinikova G."/>
            <person name="Pati A."/>
            <person name="Ivanova N."/>
            <person name="Mavromatis K."/>
            <person name="Chen A."/>
            <person name="Palaniappan K."/>
            <person name="Land M."/>
            <person name="Hauser L."/>
            <person name="Chang Y.J."/>
            <person name="Jeffries C.D."/>
            <person name="Bristow J."/>
            <person name="Eisen J.A."/>
            <person name="Markowitz V."/>
            <person name="Hugenholtz P."/>
            <person name="Kyrpides N.C."/>
            <person name="Klenk H.P."/>
        </authorList>
    </citation>
    <scope>NUCLEOTIDE SEQUENCE [LARGE SCALE GENOMIC DNA]</scope>
    <source>
        <strain evidence="10">DSM 44728 / CIP 108903 / NRRL B-16338 / NBRC 102104 / LLR-40K-21</strain>
    </source>
</reference>
<keyword evidence="6 7" id="KW-0472">Membrane</keyword>
<evidence type="ECO:0000256" key="4">
    <source>
        <dbReference type="ARBA" id="ARBA00022692"/>
    </source>
</evidence>
<feature type="transmembrane region" description="Helical" evidence="7">
    <location>
        <begin position="221"/>
        <end position="241"/>
    </location>
</feature>
<keyword evidence="4 7" id="KW-0812">Transmembrane</keyword>
<keyword evidence="2 7" id="KW-0813">Transport</keyword>
<comment type="subcellular location">
    <subcellularLocation>
        <location evidence="1 7">Cell membrane</location>
        <topology evidence="1 7">Multi-pass membrane protein</topology>
    </subcellularLocation>
</comment>
<keyword evidence="10" id="KW-1185">Reference proteome</keyword>
<comment type="similarity">
    <text evidence="7">Belongs to the binding-protein-dependent transport system permease family.</text>
</comment>
<evidence type="ECO:0000256" key="2">
    <source>
        <dbReference type="ARBA" id="ARBA00022448"/>
    </source>
</evidence>
<dbReference type="eggNOG" id="COG1173">
    <property type="taxonomic scope" value="Bacteria"/>
</dbReference>
<dbReference type="CDD" id="cd06261">
    <property type="entry name" value="TM_PBP2"/>
    <property type="match status" value="1"/>
</dbReference>
<dbReference type="Pfam" id="PF12911">
    <property type="entry name" value="OppC_N"/>
    <property type="match status" value="1"/>
</dbReference>
<dbReference type="RefSeq" id="WP_013020716.1">
    <property type="nucleotide sequence ID" value="NC_013947.1"/>
</dbReference>
<dbReference type="SUPFAM" id="SSF161098">
    <property type="entry name" value="MetI-like"/>
    <property type="match status" value="1"/>
</dbReference>
<dbReference type="OrthoDB" id="9812701at2"/>
<dbReference type="InterPro" id="IPR000515">
    <property type="entry name" value="MetI-like"/>
</dbReference>
<dbReference type="PANTHER" id="PTHR43386">
    <property type="entry name" value="OLIGOPEPTIDE TRANSPORT SYSTEM PERMEASE PROTEIN APPC"/>
    <property type="match status" value="1"/>
</dbReference>
<accession>D3PW24</accession>
<dbReference type="Proteomes" id="UP000000844">
    <property type="component" value="Chromosome"/>
</dbReference>
<name>D3PW24_STANL</name>
<evidence type="ECO:0000313" key="9">
    <source>
        <dbReference type="EMBL" id="ADD45145.1"/>
    </source>
</evidence>
<dbReference type="Gene3D" id="1.10.3720.10">
    <property type="entry name" value="MetI-like"/>
    <property type="match status" value="1"/>
</dbReference>
<organism evidence="9 10">
    <name type="scientific">Stackebrandtia nassauensis (strain DSM 44728 / CIP 108903 / NRRL B-16338 / NBRC 102104 / LLR-40K-21)</name>
    <dbReference type="NCBI Taxonomy" id="446470"/>
    <lineage>
        <taxon>Bacteria</taxon>
        <taxon>Bacillati</taxon>
        <taxon>Actinomycetota</taxon>
        <taxon>Actinomycetes</taxon>
        <taxon>Glycomycetales</taxon>
        <taxon>Glycomycetaceae</taxon>
        <taxon>Stackebrandtia</taxon>
    </lineage>
</organism>
<feature type="transmembrane region" description="Helical" evidence="7">
    <location>
        <begin position="103"/>
        <end position="127"/>
    </location>
</feature>
<feature type="transmembrane region" description="Helical" evidence="7">
    <location>
        <begin position="139"/>
        <end position="157"/>
    </location>
</feature>
<evidence type="ECO:0000313" key="10">
    <source>
        <dbReference type="Proteomes" id="UP000000844"/>
    </source>
</evidence>
<gene>
    <name evidence="9" type="ordered locus">Snas_5514</name>
</gene>
<dbReference type="EMBL" id="CP001778">
    <property type="protein sequence ID" value="ADD45145.1"/>
    <property type="molecule type" value="Genomic_DNA"/>
</dbReference>
<evidence type="ECO:0000259" key="8">
    <source>
        <dbReference type="PROSITE" id="PS50928"/>
    </source>
</evidence>
<evidence type="ECO:0000256" key="6">
    <source>
        <dbReference type="ARBA" id="ARBA00023136"/>
    </source>
</evidence>
<proteinExistence type="inferred from homology"/>
<evidence type="ECO:0000256" key="1">
    <source>
        <dbReference type="ARBA" id="ARBA00004651"/>
    </source>
</evidence>
<feature type="domain" description="ABC transmembrane type-1" evidence="8">
    <location>
        <begin position="101"/>
        <end position="297"/>
    </location>
</feature>
<dbReference type="PROSITE" id="PS50928">
    <property type="entry name" value="ABC_TM1"/>
    <property type="match status" value="1"/>
</dbReference>